<dbReference type="Proteomes" id="UP000324222">
    <property type="component" value="Unassembled WGS sequence"/>
</dbReference>
<protein>
    <submittedName>
        <fullName evidence="1">Uncharacterized protein</fullName>
    </submittedName>
</protein>
<gene>
    <name evidence="1" type="ORF">E2C01_039006</name>
</gene>
<sequence length="59" mass="6374">MDAKILARGVSLRVSAMHHVATDGSLTTAARWCYGEAEAWGEPGQWGIEWRGDGWQGSG</sequence>
<keyword evidence="2" id="KW-1185">Reference proteome</keyword>
<evidence type="ECO:0000313" key="1">
    <source>
        <dbReference type="EMBL" id="MPC45310.1"/>
    </source>
</evidence>
<evidence type="ECO:0000313" key="2">
    <source>
        <dbReference type="Proteomes" id="UP000324222"/>
    </source>
</evidence>
<accession>A0A5B7FCG4</accession>
<proteinExistence type="predicted"/>
<dbReference type="AlphaFoldDB" id="A0A5B7FCG4"/>
<comment type="caution">
    <text evidence="1">The sequence shown here is derived from an EMBL/GenBank/DDBJ whole genome shotgun (WGS) entry which is preliminary data.</text>
</comment>
<name>A0A5B7FCG4_PORTR</name>
<organism evidence="1 2">
    <name type="scientific">Portunus trituberculatus</name>
    <name type="common">Swimming crab</name>
    <name type="synonym">Neptunus trituberculatus</name>
    <dbReference type="NCBI Taxonomy" id="210409"/>
    <lineage>
        <taxon>Eukaryota</taxon>
        <taxon>Metazoa</taxon>
        <taxon>Ecdysozoa</taxon>
        <taxon>Arthropoda</taxon>
        <taxon>Crustacea</taxon>
        <taxon>Multicrustacea</taxon>
        <taxon>Malacostraca</taxon>
        <taxon>Eumalacostraca</taxon>
        <taxon>Eucarida</taxon>
        <taxon>Decapoda</taxon>
        <taxon>Pleocyemata</taxon>
        <taxon>Brachyura</taxon>
        <taxon>Eubrachyura</taxon>
        <taxon>Portunoidea</taxon>
        <taxon>Portunidae</taxon>
        <taxon>Portuninae</taxon>
        <taxon>Portunus</taxon>
    </lineage>
</organism>
<dbReference type="EMBL" id="VSRR010006671">
    <property type="protein sequence ID" value="MPC45310.1"/>
    <property type="molecule type" value="Genomic_DNA"/>
</dbReference>
<reference evidence="1 2" key="1">
    <citation type="submission" date="2019-05" db="EMBL/GenBank/DDBJ databases">
        <title>Another draft genome of Portunus trituberculatus and its Hox gene families provides insights of decapod evolution.</title>
        <authorList>
            <person name="Jeong J.-H."/>
            <person name="Song I."/>
            <person name="Kim S."/>
            <person name="Choi T."/>
            <person name="Kim D."/>
            <person name="Ryu S."/>
            <person name="Kim W."/>
        </authorList>
    </citation>
    <scope>NUCLEOTIDE SEQUENCE [LARGE SCALE GENOMIC DNA]</scope>
    <source>
        <tissue evidence="1">Muscle</tissue>
    </source>
</reference>